<dbReference type="SUPFAM" id="SSF53850">
    <property type="entry name" value="Periplasmic binding protein-like II"/>
    <property type="match status" value="1"/>
</dbReference>
<dbReference type="PANTHER" id="PTHR43649:SF33">
    <property type="entry name" value="POLYGALACTURONAN_RHAMNOGALACTURONAN-BINDING PROTEIN YTCQ"/>
    <property type="match status" value="1"/>
</dbReference>
<keyword evidence="8" id="KW-1185">Reference proteome</keyword>
<keyword evidence="5" id="KW-0449">Lipoprotein</keyword>
<dbReference type="Gene3D" id="3.40.190.10">
    <property type="entry name" value="Periplasmic binding protein-like II"/>
    <property type="match status" value="2"/>
</dbReference>
<accession>A0A4R6TUS5</accession>
<dbReference type="PANTHER" id="PTHR43649">
    <property type="entry name" value="ARABINOSE-BINDING PROTEIN-RELATED"/>
    <property type="match status" value="1"/>
</dbReference>
<dbReference type="OrthoDB" id="9787283at2"/>
<keyword evidence="4" id="KW-0564">Palmitate</keyword>
<feature type="signal peptide" evidence="6">
    <location>
        <begin position="1"/>
        <end position="18"/>
    </location>
</feature>
<keyword evidence="1" id="KW-1003">Cell membrane</keyword>
<evidence type="ECO:0000256" key="4">
    <source>
        <dbReference type="ARBA" id="ARBA00023139"/>
    </source>
</evidence>
<evidence type="ECO:0000313" key="8">
    <source>
        <dbReference type="Proteomes" id="UP000295632"/>
    </source>
</evidence>
<dbReference type="AlphaFoldDB" id="A0A4R6TUS5"/>
<comment type="caution">
    <text evidence="7">The sequence shown here is derived from an EMBL/GenBank/DDBJ whole genome shotgun (WGS) entry which is preliminary data.</text>
</comment>
<evidence type="ECO:0000256" key="5">
    <source>
        <dbReference type="ARBA" id="ARBA00023288"/>
    </source>
</evidence>
<dbReference type="EMBL" id="SNYJ01000018">
    <property type="protein sequence ID" value="TDQ36372.1"/>
    <property type="molecule type" value="Genomic_DNA"/>
</dbReference>
<dbReference type="Pfam" id="PF01547">
    <property type="entry name" value="SBP_bac_1"/>
    <property type="match status" value="1"/>
</dbReference>
<name>A0A4R6TUS5_9BACI</name>
<gene>
    <name evidence="7" type="ORF">EV213_1182</name>
</gene>
<organism evidence="7 8">
    <name type="scientific">Aureibacillus halotolerans</name>
    <dbReference type="NCBI Taxonomy" id="1508390"/>
    <lineage>
        <taxon>Bacteria</taxon>
        <taxon>Bacillati</taxon>
        <taxon>Bacillota</taxon>
        <taxon>Bacilli</taxon>
        <taxon>Bacillales</taxon>
        <taxon>Bacillaceae</taxon>
        <taxon>Aureibacillus</taxon>
    </lineage>
</organism>
<keyword evidence="2 6" id="KW-0732">Signal</keyword>
<evidence type="ECO:0000256" key="3">
    <source>
        <dbReference type="ARBA" id="ARBA00023136"/>
    </source>
</evidence>
<dbReference type="CDD" id="cd13580">
    <property type="entry name" value="PBP2_AlgQ_like_1"/>
    <property type="match status" value="1"/>
</dbReference>
<dbReference type="PROSITE" id="PS51257">
    <property type="entry name" value="PROKAR_LIPOPROTEIN"/>
    <property type="match status" value="1"/>
</dbReference>
<reference evidence="7 8" key="1">
    <citation type="submission" date="2019-03" db="EMBL/GenBank/DDBJ databases">
        <title>Genomic Encyclopedia of Type Strains, Phase IV (KMG-IV): sequencing the most valuable type-strain genomes for metagenomic binning, comparative biology and taxonomic classification.</title>
        <authorList>
            <person name="Goeker M."/>
        </authorList>
    </citation>
    <scope>NUCLEOTIDE SEQUENCE [LARGE SCALE GENOMIC DNA]</scope>
    <source>
        <strain evidence="7 8">DSM 28697</strain>
    </source>
</reference>
<evidence type="ECO:0000256" key="2">
    <source>
        <dbReference type="ARBA" id="ARBA00022729"/>
    </source>
</evidence>
<protein>
    <submittedName>
        <fullName evidence="7">Putative aldouronate transport system substrate-binding protein</fullName>
    </submittedName>
</protein>
<keyword evidence="3" id="KW-0472">Membrane</keyword>
<dbReference type="Proteomes" id="UP000295632">
    <property type="component" value="Unassembled WGS sequence"/>
</dbReference>
<dbReference type="InterPro" id="IPR050490">
    <property type="entry name" value="Bact_solute-bd_prot1"/>
</dbReference>
<evidence type="ECO:0000313" key="7">
    <source>
        <dbReference type="EMBL" id="TDQ36372.1"/>
    </source>
</evidence>
<proteinExistence type="predicted"/>
<dbReference type="RefSeq" id="WP_133581663.1">
    <property type="nucleotide sequence ID" value="NZ_SNYJ01000018.1"/>
</dbReference>
<evidence type="ECO:0000256" key="6">
    <source>
        <dbReference type="SAM" id="SignalP"/>
    </source>
</evidence>
<feature type="chain" id="PRO_5039345474" evidence="6">
    <location>
        <begin position="19"/>
        <end position="511"/>
    </location>
</feature>
<evidence type="ECO:0000256" key="1">
    <source>
        <dbReference type="ARBA" id="ARBA00022475"/>
    </source>
</evidence>
<sequence length="511" mass="57260">MRSLSYVGLLFMVFGLFACSNNESASKQNESADQSGQTETEDAPPEPFAFSIMANLHTPEVPDDKILNALEENTNTDIDIQWVPDNTYVERLNSAFATNSFADAVYMKNQTTFVQFKEAIRDGQFWEIGPYINQFENLSKLDEQVLGNTMVDGKLYSLYQGRPLSRQGFIFRKDWADNLGLEAPTTTDEFAEMVRAFTEDDPDGNGLDDTIGLTDRSDLEYGAFKTMSSWFNTPNNWGEKDGQLLPSFLFPEYLETMKFLRGIHSKGQMNQDFPVTSKTDQIAQFKNGTAGVYVGSLSGIQGFYEDAAAINPETEFGIQNKIKGPDGTYQIWAIPGFGNLVMFPKSSVESEEELLQILSFYDKLMMPENANLINWGIEGEHYQVTDGRAELIADKAIIDREVYPYGSIEIGEPATNGRYGAFIATDLQGKAEELIKENEEYLIHDPTVALDSVTLAQKGEQLNIIIRDATWQFIIGQIDEDGFQEAIDTWKNEGGDAAIKEYNESFAETDS</sequence>
<dbReference type="InterPro" id="IPR006059">
    <property type="entry name" value="SBP"/>
</dbReference>